<protein>
    <submittedName>
        <fullName evidence="1">Uncharacterized protein</fullName>
    </submittedName>
</protein>
<name>H6L303_SAPGL</name>
<dbReference type="RefSeq" id="WP_015691379.1">
    <property type="nucleotide sequence ID" value="NC_016940.1"/>
</dbReference>
<sequence length="298" mass="33464">MAFKSKITVDQLKDLTEVNYIKLAQQEVKRAAKFGETGVVVLSDYQFACGAVSTLMLLGKMSGSLMKFYRQMKTERSKEKDFAKGTCYFSNIDGNQPSMRIALDDGKGKPAKIKKNGKKLLKKLGLAVEIFKGEMNLANETLAQEELDTIEAEVDKENDDQKMALIIKAYKKAFASVVADVVPLLKAKAGVEEQHYQLALKLLRLSKSIQDKQEEISEKQQAKYVDLVAEVKSREPKVIKIVANLKKMLANSTLVGNFKELHEEMSEQTAKRPLSDERRMQIKGRLEALKERLKAVSA</sequence>
<gene>
    <name evidence="1" type="ordered locus">SGRA_0995</name>
</gene>
<dbReference type="EMBL" id="CP002831">
    <property type="protein sequence ID" value="AFC23730.1"/>
    <property type="molecule type" value="Genomic_DNA"/>
</dbReference>
<organism evidence="1 2">
    <name type="scientific">Saprospira grandis (strain Lewin)</name>
    <dbReference type="NCBI Taxonomy" id="984262"/>
    <lineage>
        <taxon>Bacteria</taxon>
        <taxon>Pseudomonadati</taxon>
        <taxon>Bacteroidota</taxon>
        <taxon>Saprospiria</taxon>
        <taxon>Saprospirales</taxon>
        <taxon>Saprospiraceae</taxon>
        <taxon>Saprospira</taxon>
    </lineage>
</organism>
<reference evidence="1 2" key="1">
    <citation type="journal article" date="2012" name="Stand. Genomic Sci.">
        <title>Complete genome sequencing and analysis of Saprospira grandis str. Lewin, a predatory marine bacterium.</title>
        <authorList>
            <person name="Saw J.H."/>
            <person name="Yuryev A."/>
            <person name="Kanbe M."/>
            <person name="Hou S."/>
            <person name="Young A.G."/>
            <person name="Aizawa S."/>
            <person name="Alam M."/>
        </authorList>
    </citation>
    <scope>NUCLEOTIDE SEQUENCE [LARGE SCALE GENOMIC DNA]</scope>
    <source>
        <strain evidence="1 2">Lewin</strain>
    </source>
</reference>
<evidence type="ECO:0000313" key="2">
    <source>
        <dbReference type="Proteomes" id="UP000007519"/>
    </source>
</evidence>
<dbReference type="AlphaFoldDB" id="H6L303"/>
<dbReference type="HOGENOM" id="CLU_933490_0_0_10"/>
<evidence type="ECO:0000313" key="1">
    <source>
        <dbReference type="EMBL" id="AFC23730.1"/>
    </source>
</evidence>
<dbReference type="STRING" id="984262.SGRA_0995"/>
<accession>H6L303</accession>
<dbReference type="Proteomes" id="UP000007519">
    <property type="component" value="Chromosome"/>
</dbReference>
<proteinExistence type="predicted"/>
<dbReference type="OrthoDB" id="9925407at2"/>
<dbReference type="KEGG" id="sgn:SGRA_0995"/>
<keyword evidence="2" id="KW-1185">Reference proteome</keyword>